<dbReference type="PANTHER" id="PTHR33055:SF13">
    <property type="entry name" value="TRANSPOSASE"/>
    <property type="match status" value="1"/>
</dbReference>
<evidence type="ECO:0000256" key="1">
    <source>
        <dbReference type="SAM" id="Coils"/>
    </source>
</evidence>
<accession>A0ABV9FFW3</accession>
<dbReference type="RefSeq" id="WP_378100300.1">
    <property type="nucleotide sequence ID" value="NZ_JBHSEP010000020.1"/>
</dbReference>
<dbReference type="EMBL" id="JBHSEP010000020">
    <property type="protein sequence ID" value="MFC4600843.1"/>
    <property type="molecule type" value="Genomic_DNA"/>
</dbReference>
<dbReference type="Pfam" id="PF01548">
    <property type="entry name" value="DEDD_Tnp_IS110"/>
    <property type="match status" value="1"/>
</dbReference>
<comment type="caution">
    <text evidence="5">The sequence shown here is derived from an EMBL/GenBank/DDBJ whole genome shotgun (WGS) entry which is preliminary data.</text>
</comment>
<sequence length="443" mass="50525">MMGVSRVNALKTHQEAPTMKSTRTEKTNQRIEKITSMHAVVGIDIAKDNHVAQVTDYRKRVLTPRSLTISNTEEGFGRLRRWTQDVQSRHHLTSLLIGMEPTGHYWFNLANWLLQQGIEVVLINPVLTHRNKENRDNSPSKNDSKDALTIADLVNNGLYTEYSPQTAVFERLKTIMSNREYWVKQNGSLSNRIVRWIDQYFPEFQKVFPDWTVLRSLASLRAFPLPCDLRGLTADEVIEQWRQQGMRRCGGVSGKAKAVELLRTAASSIGDSRATEEARRDLQRLLDTYEHNVTVLDEMQREIEALLGELPQAKQLRSIHGLGTITLAAILGFAGDLRHYKHGRQLLRRAGLNLAECASGKYKGQIKLSKRGDSALRKHLYFGMLNLVGQHPDFKQWHERNQKRGMKKQASLFKLIGKLARILVGMVQHGELYRSEEQSPAAD</sequence>
<feature type="domain" description="Transposase IS116/IS110/IS902 C-terminal" evidence="4">
    <location>
        <begin position="314"/>
        <end position="395"/>
    </location>
</feature>
<name>A0ABV9FFW3_9BACL</name>
<dbReference type="NCBIfam" id="NF033542">
    <property type="entry name" value="transpos_IS110"/>
    <property type="match status" value="1"/>
</dbReference>
<evidence type="ECO:0000259" key="3">
    <source>
        <dbReference type="Pfam" id="PF01548"/>
    </source>
</evidence>
<proteinExistence type="predicted"/>
<dbReference type="Proteomes" id="UP001596028">
    <property type="component" value="Unassembled WGS sequence"/>
</dbReference>
<protein>
    <submittedName>
        <fullName evidence="5">IS110 family transposase</fullName>
    </submittedName>
</protein>
<dbReference type="InterPro" id="IPR003346">
    <property type="entry name" value="Transposase_20"/>
</dbReference>
<evidence type="ECO:0000256" key="2">
    <source>
        <dbReference type="SAM" id="MobiDB-lite"/>
    </source>
</evidence>
<feature type="coiled-coil region" evidence="1">
    <location>
        <begin position="272"/>
        <end position="316"/>
    </location>
</feature>
<organism evidence="5 6">
    <name type="scientific">Cohnella hongkongensis</name>
    <dbReference type="NCBI Taxonomy" id="178337"/>
    <lineage>
        <taxon>Bacteria</taxon>
        <taxon>Bacillati</taxon>
        <taxon>Bacillota</taxon>
        <taxon>Bacilli</taxon>
        <taxon>Bacillales</taxon>
        <taxon>Paenibacillaceae</taxon>
        <taxon>Cohnella</taxon>
    </lineage>
</organism>
<dbReference type="PANTHER" id="PTHR33055">
    <property type="entry name" value="TRANSPOSASE FOR INSERTION SEQUENCE ELEMENT IS1111A"/>
    <property type="match status" value="1"/>
</dbReference>
<evidence type="ECO:0000313" key="6">
    <source>
        <dbReference type="Proteomes" id="UP001596028"/>
    </source>
</evidence>
<feature type="domain" description="Transposase IS110-like N-terminal" evidence="3">
    <location>
        <begin position="41"/>
        <end position="202"/>
    </location>
</feature>
<reference evidence="6" key="1">
    <citation type="journal article" date="2019" name="Int. J. Syst. Evol. Microbiol.">
        <title>The Global Catalogue of Microorganisms (GCM) 10K type strain sequencing project: providing services to taxonomists for standard genome sequencing and annotation.</title>
        <authorList>
            <consortium name="The Broad Institute Genomics Platform"/>
            <consortium name="The Broad Institute Genome Sequencing Center for Infectious Disease"/>
            <person name="Wu L."/>
            <person name="Ma J."/>
        </authorList>
    </citation>
    <scope>NUCLEOTIDE SEQUENCE [LARGE SCALE GENOMIC DNA]</scope>
    <source>
        <strain evidence="6">CCUG 49571</strain>
    </source>
</reference>
<dbReference type="InterPro" id="IPR047650">
    <property type="entry name" value="Transpos_IS110"/>
</dbReference>
<dbReference type="Pfam" id="PF02371">
    <property type="entry name" value="Transposase_20"/>
    <property type="match status" value="1"/>
</dbReference>
<keyword evidence="6" id="KW-1185">Reference proteome</keyword>
<keyword evidence="1" id="KW-0175">Coiled coil</keyword>
<gene>
    <name evidence="5" type="ORF">ACFO3S_21545</name>
</gene>
<dbReference type="InterPro" id="IPR002525">
    <property type="entry name" value="Transp_IS110-like_N"/>
</dbReference>
<evidence type="ECO:0000259" key="4">
    <source>
        <dbReference type="Pfam" id="PF02371"/>
    </source>
</evidence>
<evidence type="ECO:0000313" key="5">
    <source>
        <dbReference type="EMBL" id="MFC4600843.1"/>
    </source>
</evidence>
<feature type="region of interest" description="Disordered" evidence="2">
    <location>
        <begin position="1"/>
        <end position="27"/>
    </location>
</feature>